<sequence length="373" mass="40999">MILWPLRRLPLVVLPSAPLALQTTGAAPIKAKKILQDCVHKRVAKRGLIIAKSRCLAEVEKTWELVGEAMVLDKEEADKVLDVWTESVKLCALALLDGDEAQCILHKAHCALEKIIELGGQLAVLQGKLDKLLPTLRKARSAAEATSHHPVPMIPKDAEGQRSGPTPGHGLPFTSDLDNDNEEETDDDNEEEDASEDNDGHPTSGKLTKGRSNLTISMRGTWILFLALRSATNCALWTIQQKLGLSSGYAAFGRTAPGVLAAAWHSVQEDSMPKKLYRLEFWSESNDMLFMELEADEQGNVPLVTDVNGKVLAYVWDVSLWHQDFLEMDIGSDEGSDGNDEQEITPKSNKGKGKGKEREIALLYGRRMISVAC</sequence>
<dbReference type="Proteomes" id="UP000772434">
    <property type="component" value="Unassembled WGS sequence"/>
</dbReference>
<gene>
    <name evidence="3" type="ORF">BDP27DRAFT_1376083</name>
</gene>
<comment type="caution">
    <text evidence="3">The sequence shown here is derived from an EMBL/GenBank/DDBJ whole genome shotgun (WGS) entry which is preliminary data.</text>
</comment>
<name>A0A9P5TVB4_9AGAR</name>
<evidence type="ECO:0000256" key="1">
    <source>
        <dbReference type="SAM" id="MobiDB-lite"/>
    </source>
</evidence>
<feature type="compositionally biased region" description="Acidic residues" evidence="1">
    <location>
        <begin position="332"/>
        <end position="343"/>
    </location>
</feature>
<dbReference type="EMBL" id="JADNRY010000785">
    <property type="protein sequence ID" value="KAF9027072.1"/>
    <property type="molecule type" value="Genomic_DNA"/>
</dbReference>
<feature type="signal peptide" evidence="2">
    <location>
        <begin position="1"/>
        <end position="26"/>
    </location>
</feature>
<protein>
    <submittedName>
        <fullName evidence="3">Uncharacterized protein</fullName>
    </submittedName>
</protein>
<evidence type="ECO:0000313" key="3">
    <source>
        <dbReference type="EMBL" id="KAF9027072.1"/>
    </source>
</evidence>
<keyword evidence="2" id="KW-0732">Signal</keyword>
<feature type="chain" id="PRO_5040253869" evidence="2">
    <location>
        <begin position="27"/>
        <end position="373"/>
    </location>
</feature>
<dbReference type="AlphaFoldDB" id="A0A9P5TVB4"/>
<feature type="region of interest" description="Disordered" evidence="1">
    <location>
        <begin position="332"/>
        <end position="356"/>
    </location>
</feature>
<keyword evidence="4" id="KW-1185">Reference proteome</keyword>
<evidence type="ECO:0000256" key="2">
    <source>
        <dbReference type="SAM" id="SignalP"/>
    </source>
</evidence>
<feature type="region of interest" description="Disordered" evidence="1">
    <location>
        <begin position="140"/>
        <end position="210"/>
    </location>
</feature>
<reference evidence="3" key="1">
    <citation type="submission" date="2020-11" db="EMBL/GenBank/DDBJ databases">
        <authorList>
            <consortium name="DOE Joint Genome Institute"/>
            <person name="Ahrendt S."/>
            <person name="Riley R."/>
            <person name="Andreopoulos W."/>
            <person name="Labutti K."/>
            <person name="Pangilinan J."/>
            <person name="Ruiz-Duenas F.J."/>
            <person name="Barrasa J.M."/>
            <person name="Sanchez-Garcia M."/>
            <person name="Camarero S."/>
            <person name="Miyauchi S."/>
            <person name="Serrano A."/>
            <person name="Linde D."/>
            <person name="Babiker R."/>
            <person name="Drula E."/>
            <person name="Ayuso-Fernandez I."/>
            <person name="Pacheco R."/>
            <person name="Padilla G."/>
            <person name="Ferreira P."/>
            <person name="Barriuso J."/>
            <person name="Kellner H."/>
            <person name="Castanera R."/>
            <person name="Alfaro M."/>
            <person name="Ramirez L."/>
            <person name="Pisabarro A.G."/>
            <person name="Kuo A."/>
            <person name="Tritt A."/>
            <person name="Lipzen A."/>
            <person name="He G."/>
            <person name="Yan M."/>
            <person name="Ng V."/>
            <person name="Cullen D."/>
            <person name="Martin F."/>
            <person name="Rosso M.-N."/>
            <person name="Henrissat B."/>
            <person name="Hibbett D."/>
            <person name="Martinez A.T."/>
            <person name="Grigoriev I.V."/>
        </authorList>
    </citation>
    <scope>NUCLEOTIDE SEQUENCE</scope>
    <source>
        <strain evidence="3">AH 40177</strain>
    </source>
</reference>
<proteinExistence type="predicted"/>
<accession>A0A9P5TVB4</accession>
<evidence type="ECO:0000313" key="4">
    <source>
        <dbReference type="Proteomes" id="UP000772434"/>
    </source>
</evidence>
<feature type="compositionally biased region" description="Acidic residues" evidence="1">
    <location>
        <begin position="177"/>
        <end position="197"/>
    </location>
</feature>
<organism evidence="3 4">
    <name type="scientific">Rhodocollybia butyracea</name>
    <dbReference type="NCBI Taxonomy" id="206335"/>
    <lineage>
        <taxon>Eukaryota</taxon>
        <taxon>Fungi</taxon>
        <taxon>Dikarya</taxon>
        <taxon>Basidiomycota</taxon>
        <taxon>Agaricomycotina</taxon>
        <taxon>Agaricomycetes</taxon>
        <taxon>Agaricomycetidae</taxon>
        <taxon>Agaricales</taxon>
        <taxon>Marasmiineae</taxon>
        <taxon>Omphalotaceae</taxon>
        <taxon>Rhodocollybia</taxon>
    </lineage>
</organism>